<keyword evidence="3" id="KW-1185">Reference proteome</keyword>
<dbReference type="AlphaFoldDB" id="M1ZDV7"/>
<dbReference type="Proteomes" id="UP000245423">
    <property type="component" value="Chromosome 1"/>
</dbReference>
<dbReference type="HOGENOM" id="CLU_069956_1_1_9"/>
<keyword evidence="1" id="KW-0472">Membrane</keyword>
<dbReference type="OrthoDB" id="5198189at2"/>
<keyword evidence="1" id="KW-1133">Transmembrane helix</keyword>
<gene>
    <name evidence="2" type="ORF">CUESP1_0151</name>
</gene>
<accession>M1ZDV7</accession>
<evidence type="ECO:0008006" key="4">
    <source>
        <dbReference type="Google" id="ProtNLM"/>
    </source>
</evidence>
<dbReference type="EMBL" id="LT669839">
    <property type="protein sequence ID" value="SHD75550.1"/>
    <property type="molecule type" value="Genomic_DNA"/>
</dbReference>
<evidence type="ECO:0000256" key="1">
    <source>
        <dbReference type="SAM" id="Phobius"/>
    </source>
</evidence>
<protein>
    <recommendedName>
        <fullName evidence="4">Energy-coupling factor transport system substrate-specific component</fullName>
    </recommendedName>
</protein>
<proteinExistence type="predicted"/>
<feature type="transmembrane region" description="Helical" evidence="1">
    <location>
        <begin position="6"/>
        <end position="26"/>
    </location>
</feature>
<reference evidence="2 3" key="1">
    <citation type="submission" date="2016-11" db="EMBL/GenBank/DDBJ databases">
        <authorList>
            <person name="Manzoor S."/>
        </authorList>
    </citation>
    <scope>NUCLEOTIDE SEQUENCE [LARGE SCALE GENOMIC DNA]</scope>
    <source>
        <strain evidence="2">Clostridium ultunense strain Esp</strain>
    </source>
</reference>
<feature type="transmembrane region" description="Helical" evidence="1">
    <location>
        <begin position="61"/>
        <end position="82"/>
    </location>
</feature>
<feature type="transmembrane region" description="Helical" evidence="1">
    <location>
        <begin position="125"/>
        <end position="150"/>
    </location>
</feature>
<sequence>MKIRDIALIGILSGTITAGKLALSFIPNVEIVTLLFIVYTVVFGYKKVLLVSLVFTTTEVFIYGFSTWFLVYYVIWPILIIITELMKKMVKSEYGYATVGAIFGYTFGAFFAVVESFFYGAAYGWAYWVRGILFDLLHGTSNFIIILVLFKPIVDILNRLEKAYYKN</sequence>
<dbReference type="RefSeq" id="WP_005586999.1">
    <property type="nucleotide sequence ID" value="NZ_LT669839.1"/>
</dbReference>
<feature type="transmembrane region" description="Helical" evidence="1">
    <location>
        <begin position="33"/>
        <end position="55"/>
    </location>
</feature>
<evidence type="ECO:0000313" key="3">
    <source>
        <dbReference type="Proteomes" id="UP000245423"/>
    </source>
</evidence>
<name>M1ZDV7_9FIRM</name>
<organism evidence="2 3">
    <name type="scientific">[Clostridium] ultunense Esp</name>
    <dbReference type="NCBI Taxonomy" id="1288971"/>
    <lineage>
        <taxon>Bacteria</taxon>
        <taxon>Bacillati</taxon>
        <taxon>Bacillota</taxon>
        <taxon>Tissierellia</taxon>
        <taxon>Tissierellales</taxon>
        <taxon>Tepidimicrobiaceae</taxon>
        <taxon>Schnuerera</taxon>
    </lineage>
</organism>
<keyword evidence="1" id="KW-0812">Transmembrane</keyword>
<feature type="transmembrane region" description="Helical" evidence="1">
    <location>
        <begin position="94"/>
        <end position="119"/>
    </location>
</feature>
<evidence type="ECO:0000313" key="2">
    <source>
        <dbReference type="EMBL" id="SHD75550.1"/>
    </source>
</evidence>